<dbReference type="AlphaFoldDB" id="A0A090L5M2"/>
<dbReference type="Proteomes" id="UP000035682">
    <property type="component" value="Unplaced"/>
</dbReference>
<dbReference type="PANTHER" id="PTHR23020">
    <property type="entry name" value="UNCHARACTERIZED NUCLEAR HORMONE RECEPTOR-RELATED"/>
    <property type="match status" value="1"/>
</dbReference>
<dbReference type="SMART" id="SM00587">
    <property type="entry name" value="CHK"/>
    <property type="match status" value="1"/>
</dbReference>
<sequence length="426" mass="49905">MSDNKILSLFSNPSDVKNISIQNVDITFLCIVKILRNNCSEFNNIINDGGKIFDFNVKQIGEGKGFISYVYRVILNFTNNQSFSFILKIPTTKILNEGIDIENGETEFITRQEVSNFHNNECLFYRIFFDIPNFKIPKVYFTQNYRIDSQDGLILLENLSNTSIHIECYRTLNIYQVKNIFEQILILQSTSLLLKDKEWLNKLSRSINDNDFPFFSQFALEHWYEFTKLLPNSFYKHLENDLKSLILHWKDAIILNCHNFKENQSNPVVLAHGDIWNNNILFSLDEDGNPSNKIEALIDWQCLHINSTGHDLSKTLIYCTDPYIRKEAEEFLLKKFYYKLKDSTLKNGAPFTMTFNSFMENYKISFIENALMFLMNIGFSLKGCDMPKELGDPVWDSRKFNIGIRIVKNISDAISYTKEFKPEWFN</sequence>
<gene>
    <name evidence="2 4 5" type="ORF">SRAE_1000334400</name>
</gene>
<evidence type="ECO:0000313" key="2">
    <source>
        <dbReference type="EMBL" id="CEF65091.1"/>
    </source>
</evidence>
<dbReference type="CTD" id="36377456"/>
<evidence type="ECO:0000313" key="5">
    <source>
        <dbReference type="WormBase" id="SRAE_1000334400"/>
    </source>
</evidence>
<keyword evidence="3" id="KW-1185">Reference proteome</keyword>
<dbReference type="InterPro" id="IPR011009">
    <property type="entry name" value="Kinase-like_dom_sf"/>
</dbReference>
<name>A0A090L5M2_STRRB</name>
<dbReference type="InterPro" id="IPR052961">
    <property type="entry name" value="Oxido-Kinase-like_Enzymes"/>
</dbReference>
<evidence type="ECO:0000313" key="3">
    <source>
        <dbReference type="Proteomes" id="UP000035682"/>
    </source>
</evidence>
<dbReference type="RefSeq" id="XP_024504292.1">
    <property type="nucleotide sequence ID" value="XM_024650523.1"/>
</dbReference>
<dbReference type="InterPro" id="IPR015897">
    <property type="entry name" value="CHK_kinase-like"/>
</dbReference>
<evidence type="ECO:0000259" key="1">
    <source>
        <dbReference type="SMART" id="SM00587"/>
    </source>
</evidence>
<dbReference type="OrthoDB" id="5915577at2759"/>
<dbReference type="InterPro" id="IPR012877">
    <property type="entry name" value="Dhs-27"/>
</dbReference>
<dbReference type="OMA" id="TSIHIEC"/>
<dbReference type="GeneID" id="36377456"/>
<reference evidence="4" key="2">
    <citation type="submission" date="2020-12" db="UniProtKB">
        <authorList>
            <consortium name="WormBaseParasite"/>
        </authorList>
    </citation>
    <scope>IDENTIFICATION</scope>
</reference>
<proteinExistence type="predicted"/>
<dbReference type="GO" id="GO:0016301">
    <property type="term" value="F:kinase activity"/>
    <property type="evidence" value="ECO:0007669"/>
    <property type="project" value="UniProtKB-KW"/>
</dbReference>
<dbReference type="WBParaSite" id="SRAE_1000334400.1">
    <property type="protein sequence ID" value="SRAE_1000334400.1"/>
    <property type="gene ID" value="WBGene00259961"/>
</dbReference>
<dbReference type="Gene3D" id="3.90.1200.10">
    <property type="match status" value="1"/>
</dbReference>
<keyword evidence="2" id="KW-0808">Transferase</keyword>
<accession>A0A090L5M2</accession>
<dbReference type="WormBase" id="SRAE_1000334400">
    <property type="protein sequence ID" value="SRP07371"/>
    <property type="gene ID" value="WBGene00259961"/>
</dbReference>
<dbReference type="SUPFAM" id="SSF56112">
    <property type="entry name" value="Protein kinase-like (PK-like)"/>
    <property type="match status" value="1"/>
</dbReference>
<dbReference type="EMBL" id="LN609528">
    <property type="protein sequence ID" value="CEF65091.1"/>
    <property type="molecule type" value="Genomic_DNA"/>
</dbReference>
<dbReference type="PANTHER" id="PTHR23020:SF41">
    <property type="entry name" value="AMINOGLYCOSIDE PHOSPHOTRANSFERASE DOMAIN-CONTAINING PROTEIN"/>
    <property type="match status" value="1"/>
</dbReference>
<dbReference type="Pfam" id="PF07914">
    <property type="entry name" value="DUF1679"/>
    <property type="match status" value="1"/>
</dbReference>
<evidence type="ECO:0000313" key="4">
    <source>
        <dbReference type="WBParaSite" id="SRAE_1000334400.1"/>
    </source>
</evidence>
<organism evidence="2">
    <name type="scientific">Strongyloides ratti</name>
    <name type="common">Parasitic roundworm</name>
    <dbReference type="NCBI Taxonomy" id="34506"/>
    <lineage>
        <taxon>Eukaryota</taxon>
        <taxon>Metazoa</taxon>
        <taxon>Ecdysozoa</taxon>
        <taxon>Nematoda</taxon>
        <taxon>Chromadorea</taxon>
        <taxon>Rhabditida</taxon>
        <taxon>Tylenchina</taxon>
        <taxon>Panagrolaimomorpha</taxon>
        <taxon>Strongyloidoidea</taxon>
        <taxon>Strongyloididae</taxon>
        <taxon>Strongyloides</taxon>
    </lineage>
</organism>
<keyword evidence="2" id="KW-0418">Kinase</keyword>
<feature type="domain" description="CHK kinase-like" evidence="1">
    <location>
        <begin position="154"/>
        <end position="346"/>
    </location>
</feature>
<reference evidence="2 3" key="1">
    <citation type="submission" date="2014-09" db="EMBL/GenBank/DDBJ databases">
        <authorList>
            <person name="Martin A.A."/>
        </authorList>
    </citation>
    <scope>NUCLEOTIDE SEQUENCE</scope>
    <source>
        <strain evidence="3">ED321</strain>
        <strain evidence="2">ED321 Heterogonic</strain>
    </source>
</reference>
<protein>
    <submittedName>
        <fullName evidence="2">Protein kinase-like domain and Uncharacterized oxidoreductase Dhs-27 family and CHK kinase-like domain-containing protein</fullName>
    </submittedName>
</protein>